<evidence type="ECO:0000313" key="2">
    <source>
        <dbReference type="Proteomes" id="UP001209570"/>
    </source>
</evidence>
<proteinExistence type="predicted"/>
<dbReference type="AlphaFoldDB" id="A0AAD5Q1A8"/>
<dbReference type="Proteomes" id="UP001209570">
    <property type="component" value="Unassembled WGS sequence"/>
</dbReference>
<dbReference type="EMBL" id="JAKCXM010001073">
    <property type="protein sequence ID" value="KAJ0391399.1"/>
    <property type="molecule type" value="Genomic_DNA"/>
</dbReference>
<gene>
    <name evidence="1" type="ORF">P43SY_011730</name>
</gene>
<organism evidence="1 2">
    <name type="scientific">Pythium insidiosum</name>
    <name type="common">Pythiosis disease agent</name>
    <dbReference type="NCBI Taxonomy" id="114742"/>
    <lineage>
        <taxon>Eukaryota</taxon>
        <taxon>Sar</taxon>
        <taxon>Stramenopiles</taxon>
        <taxon>Oomycota</taxon>
        <taxon>Peronosporomycetes</taxon>
        <taxon>Pythiales</taxon>
        <taxon>Pythiaceae</taxon>
        <taxon>Pythium</taxon>
    </lineage>
</organism>
<reference evidence="1" key="1">
    <citation type="submission" date="2021-12" db="EMBL/GenBank/DDBJ databases">
        <title>Prjna785345.</title>
        <authorList>
            <person name="Rujirawat T."/>
            <person name="Krajaejun T."/>
        </authorList>
    </citation>
    <scope>NUCLEOTIDE SEQUENCE</scope>
    <source>
        <strain evidence="1">Pi057C3</strain>
    </source>
</reference>
<protein>
    <submittedName>
        <fullName evidence="1">Uncharacterized protein</fullName>
    </submittedName>
</protein>
<accession>A0AAD5Q1A8</accession>
<sequence>MWKSMMILYLKKKGLLGYVVVDGYNGSQAFTFEDETFPATHFGSRGPTDYSKYYEAIFLKKLRPGDDSGISYPS</sequence>
<keyword evidence="2" id="KW-1185">Reference proteome</keyword>
<comment type="caution">
    <text evidence="1">The sequence shown here is derived from an EMBL/GenBank/DDBJ whole genome shotgun (WGS) entry which is preliminary data.</text>
</comment>
<evidence type="ECO:0000313" key="1">
    <source>
        <dbReference type="EMBL" id="KAJ0391399.1"/>
    </source>
</evidence>
<name>A0AAD5Q1A8_PYTIN</name>